<name>A0AAE7RWI2_9CAUD</name>
<protein>
    <submittedName>
        <fullName evidence="1">Uncharacterized protein</fullName>
    </submittedName>
</protein>
<evidence type="ECO:0000313" key="1">
    <source>
        <dbReference type="EMBL" id="QWM90724.1"/>
    </source>
</evidence>
<reference evidence="1 2" key="1">
    <citation type="submission" date="2021-04" db="EMBL/GenBank/DDBJ databases">
        <authorList>
            <person name="Shkoporov A.N."/>
            <person name="Stockdale S.R."/>
            <person name="Guerin E."/>
            <person name="Ross R.P."/>
            <person name="Hill C."/>
        </authorList>
    </citation>
    <scope>NUCLEOTIDE SEQUENCE [LARGE SCALE GENOMIC DNA]</scope>
    <source>
        <strain evidence="2">cr12_1</strain>
    </source>
</reference>
<sequence>MKINFKEFKVYTNLAKSDSQLINIVTELADGIYKTAQGIAGHSLALKIYNSKGEEEYTEEEFSIIQNYANQYGTPFFIDALNSIKNEQSITQSDQTAE</sequence>
<dbReference type="EMBL" id="MZ130492">
    <property type="protein sequence ID" value="QWM90724.1"/>
    <property type="molecule type" value="Genomic_DNA"/>
</dbReference>
<gene>
    <name evidence="1" type="primary">gp_72753</name>
</gene>
<dbReference type="RefSeq" id="YP_010509664.1">
    <property type="nucleotide sequence ID" value="NC_067210.1"/>
</dbReference>
<evidence type="ECO:0000313" key="2">
    <source>
        <dbReference type="Proteomes" id="UP000827462"/>
    </source>
</evidence>
<accession>A0AAE7RWI2</accession>
<dbReference type="KEGG" id="vg:75687151"/>
<keyword evidence="2" id="KW-1185">Reference proteome</keyword>
<dbReference type="Proteomes" id="UP000827462">
    <property type="component" value="Segment"/>
</dbReference>
<proteinExistence type="predicted"/>
<organism evidence="1 2">
    <name type="scientific">uncultured phage cr12_1</name>
    <dbReference type="NCBI Taxonomy" id="2986409"/>
    <lineage>
        <taxon>Viruses</taxon>
        <taxon>Duplodnaviria</taxon>
        <taxon>Heunggongvirae</taxon>
        <taxon>Uroviricota</taxon>
        <taxon>Caudoviricetes</taxon>
        <taxon>Crassvirales</taxon>
        <taxon>Suoliviridae</taxon>
        <taxon>Bearivirinae</taxon>
        <taxon>Afonbuvirus</taxon>
        <taxon>Afonbuvirus intestinihominis</taxon>
    </lineage>
</organism>
<dbReference type="GeneID" id="75687151"/>